<dbReference type="InterPro" id="IPR037171">
    <property type="entry name" value="NagB/RpiA_transferase-like"/>
</dbReference>
<dbReference type="CDD" id="cd01400">
    <property type="entry name" value="6PGL"/>
    <property type="match status" value="1"/>
</dbReference>
<dbReference type="EMBL" id="JAVDPW010000002">
    <property type="protein sequence ID" value="MDR6288310.1"/>
    <property type="molecule type" value="Genomic_DNA"/>
</dbReference>
<keyword evidence="7 9" id="KW-0378">Hydrolase</keyword>
<dbReference type="Proteomes" id="UP001262410">
    <property type="component" value="Unassembled WGS sequence"/>
</dbReference>
<gene>
    <name evidence="7" type="primary">pgl</name>
    <name evidence="9" type="ORF">E9232_000817</name>
</gene>
<dbReference type="InterPro" id="IPR039104">
    <property type="entry name" value="6PGL"/>
</dbReference>
<evidence type="ECO:0000256" key="5">
    <source>
        <dbReference type="ARBA" id="ARBA00013198"/>
    </source>
</evidence>
<comment type="similarity">
    <text evidence="4 7">Belongs to the glucosamine/galactosamine-6-phosphate isomerase family. 6-phosphogluconolactonase subfamily.</text>
</comment>
<evidence type="ECO:0000313" key="10">
    <source>
        <dbReference type="Proteomes" id="UP001262410"/>
    </source>
</evidence>
<evidence type="ECO:0000256" key="4">
    <source>
        <dbReference type="ARBA" id="ARBA00010662"/>
    </source>
</evidence>
<comment type="function">
    <text evidence="2 7">Hydrolysis of 6-phosphogluconolactone to 6-phosphogluconate.</text>
</comment>
<evidence type="ECO:0000256" key="2">
    <source>
        <dbReference type="ARBA" id="ARBA00002681"/>
    </source>
</evidence>
<dbReference type="Gene3D" id="3.40.50.1360">
    <property type="match status" value="1"/>
</dbReference>
<comment type="catalytic activity">
    <reaction evidence="1 7">
        <text>6-phospho-D-glucono-1,5-lactone + H2O = 6-phospho-D-gluconate + H(+)</text>
        <dbReference type="Rhea" id="RHEA:12556"/>
        <dbReference type="ChEBI" id="CHEBI:15377"/>
        <dbReference type="ChEBI" id="CHEBI:15378"/>
        <dbReference type="ChEBI" id="CHEBI:57955"/>
        <dbReference type="ChEBI" id="CHEBI:58759"/>
        <dbReference type="EC" id="3.1.1.31"/>
    </reaction>
</comment>
<name>A0ABU1JI74_9PROT</name>
<dbReference type="PANTHER" id="PTHR11054">
    <property type="entry name" value="6-PHOSPHOGLUCONOLACTONASE"/>
    <property type="match status" value="1"/>
</dbReference>
<dbReference type="EC" id="3.1.1.31" evidence="5 7"/>
<comment type="pathway">
    <text evidence="3 7">Carbohydrate degradation; pentose phosphate pathway; D-ribulose 5-phosphate from D-glucose 6-phosphate (oxidative stage): step 2/3.</text>
</comment>
<evidence type="ECO:0000313" key="9">
    <source>
        <dbReference type="EMBL" id="MDR6288310.1"/>
    </source>
</evidence>
<dbReference type="Pfam" id="PF01182">
    <property type="entry name" value="Glucosamine_iso"/>
    <property type="match status" value="1"/>
</dbReference>
<evidence type="ECO:0000256" key="7">
    <source>
        <dbReference type="RuleBase" id="RU365095"/>
    </source>
</evidence>
<dbReference type="SUPFAM" id="SSF100950">
    <property type="entry name" value="NagB/RpiA/CoA transferase-like"/>
    <property type="match status" value="1"/>
</dbReference>
<evidence type="ECO:0000256" key="1">
    <source>
        <dbReference type="ARBA" id="ARBA00000832"/>
    </source>
</evidence>
<feature type="domain" description="Glucosamine/galactosamine-6-phosphate isomerase" evidence="8">
    <location>
        <begin position="10"/>
        <end position="221"/>
    </location>
</feature>
<reference evidence="9 10" key="1">
    <citation type="submission" date="2023-07" db="EMBL/GenBank/DDBJ databases">
        <title>Sorghum-associated microbial communities from plants grown in Nebraska, USA.</title>
        <authorList>
            <person name="Schachtman D."/>
        </authorList>
    </citation>
    <scope>NUCLEOTIDE SEQUENCE [LARGE SCALE GENOMIC DNA]</scope>
    <source>
        <strain evidence="9 10">584</strain>
    </source>
</reference>
<protein>
    <recommendedName>
        <fullName evidence="6 7">6-phosphogluconolactonase</fullName>
        <shortName evidence="7">6PGL</shortName>
        <ecNumber evidence="5 7">3.1.1.31</ecNumber>
    </recommendedName>
</protein>
<dbReference type="InterPro" id="IPR006148">
    <property type="entry name" value="Glc/Gal-6P_isomerase"/>
</dbReference>
<evidence type="ECO:0000256" key="3">
    <source>
        <dbReference type="ARBA" id="ARBA00004961"/>
    </source>
</evidence>
<dbReference type="GO" id="GO:0017057">
    <property type="term" value="F:6-phosphogluconolactonase activity"/>
    <property type="evidence" value="ECO:0007669"/>
    <property type="project" value="UniProtKB-EC"/>
</dbReference>
<dbReference type="InterPro" id="IPR005900">
    <property type="entry name" value="6-phosphogluconolactonase_DevB"/>
</dbReference>
<organism evidence="9 10">
    <name type="scientific">Inquilinus ginsengisoli</name>
    <dbReference type="NCBI Taxonomy" id="363840"/>
    <lineage>
        <taxon>Bacteria</taxon>
        <taxon>Pseudomonadati</taxon>
        <taxon>Pseudomonadota</taxon>
        <taxon>Alphaproteobacteria</taxon>
        <taxon>Rhodospirillales</taxon>
        <taxon>Rhodospirillaceae</taxon>
        <taxon>Inquilinus</taxon>
    </lineage>
</organism>
<keyword evidence="10" id="KW-1185">Reference proteome</keyword>
<comment type="caution">
    <text evidence="9">The sequence shown here is derived from an EMBL/GenBank/DDBJ whole genome shotgun (WGS) entry which is preliminary data.</text>
</comment>
<evidence type="ECO:0000256" key="6">
    <source>
        <dbReference type="ARBA" id="ARBA00020337"/>
    </source>
</evidence>
<sequence length="232" mass="24135">MSIARHDFPTAEALASGLADHIAAVLTVRLAQGGRAALAVSGGRTPTRMFEALSGKPLDWARVDITLVDERWVGEESDRSNAALVRKHLLQGPAAAATFVPLHVDAPTPEDGMAQVTASIAALPLPFAVVVLGMGDDGHTASFFPGGDRLAQALAPAAGQLLETMRAPAAGEPRITLTLPVLLAADALCLHIEGAGKQRVLEAALVAGPAEAMPIRAVLTRSVRPVEIFWCP</sequence>
<evidence type="ECO:0000259" key="8">
    <source>
        <dbReference type="Pfam" id="PF01182"/>
    </source>
</evidence>
<dbReference type="PANTHER" id="PTHR11054:SF0">
    <property type="entry name" value="6-PHOSPHOGLUCONOLACTONASE"/>
    <property type="match status" value="1"/>
</dbReference>
<accession>A0ABU1JI74</accession>
<proteinExistence type="inferred from homology"/>
<dbReference type="NCBIfam" id="TIGR01198">
    <property type="entry name" value="pgl"/>
    <property type="match status" value="1"/>
</dbReference>
<dbReference type="RefSeq" id="WP_309792295.1">
    <property type="nucleotide sequence ID" value="NZ_JAVDPW010000002.1"/>
</dbReference>